<comment type="caution">
    <text evidence="2">The sequence shown here is derived from an EMBL/GenBank/DDBJ whole genome shotgun (WGS) entry which is preliminary data.</text>
</comment>
<keyword evidence="1" id="KW-0812">Transmembrane</keyword>
<proteinExistence type="predicted"/>
<sequence length="418" mass="49122">MIQKSRLSPSECLFSQSSLINDQRTFYYFILVFSLIFFKIPTMMHFGKKISSFTILNSFSKFQFIDTFYFTDWFPYDYHQDLSSLIKTYSNCPPCNFKSIVDKPSSTPKDILLSSMFGDIANLVPSSRSLRTTGSKATFFILTENNTYSLMTPDCIKLISNCGLFVINLGVCKKLTPREFYAIRHLFYYNFLVPRKHLIHRIILMDLYDSIFQGDPFPSYFEDDILMFCSENLTFSRSRGNRKWLRTIVHDKVIKYYGHHIVNGGTILGTAPLIIKYLELFMIYVNMSRLKLCQADDQAYTNFFAYSGILEKHQIKHKVLYLNDFIVCIHGMQHYPGNWILGKYRTPNSNQKHLLVHQFDRSKVMKFNVYIACPKMHYNVSHYMRGINDVQYALLDKFVENKSFYYEPFINEGGYYEG</sequence>
<dbReference type="EMBL" id="JAPFFF010000031">
    <property type="protein sequence ID" value="KAK8845093.1"/>
    <property type="molecule type" value="Genomic_DNA"/>
</dbReference>
<gene>
    <name evidence="2" type="ORF">M9Y10_021272</name>
</gene>
<evidence type="ECO:0000256" key="1">
    <source>
        <dbReference type="SAM" id="Phobius"/>
    </source>
</evidence>
<evidence type="ECO:0000313" key="3">
    <source>
        <dbReference type="Proteomes" id="UP001470230"/>
    </source>
</evidence>
<keyword evidence="1" id="KW-0472">Membrane</keyword>
<accession>A0ABR2HDH5</accession>
<evidence type="ECO:0000313" key="2">
    <source>
        <dbReference type="EMBL" id="KAK8845093.1"/>
    </source>
</evidence>
<organism evidence="2 3">
    <name type="scientific">Tritrichomonas musculus</name>
    <dbReference type="NCBI Taxonomy" id="1915356"/>
    <lineage>
        <taxon>Eukaryota</taxon>
        <taxon>Metamonada</taxon>
        <taxon>Parabasalia</taxon>
        <taxon>Tritrichomonadida</taxon>
        <taxon>Tritrichomonadidae</taxon>
        <taxon>Tritrichomonas</taxon>
    </lineage>
</organism>
<keyword evidence="3" id="KW-1185">Reference proteome</keyword>
<protein>
    <submittedName>
        <fullName evidence="2">Uncharacterized protein</fullName>
    </submittedName>
</protein>
<reference evidence="2 3" key="1">
    <citation type="submission" date="2024-04" db="EMBL/GenBank/DDBJ databases">
        <title>Tritrichomonas musculus Genome.</title>
        <authorList>
            <person name="Alves-Ferreira E."/>
            <person name="Grigg M."/>
            <person name="Lorenzi H."/>
            <person name="Galac M."/>
        </authorList>
    </citation>
    <scope>NUCLEOTIDE SEQUENCE [LARGE SCALE GENOMIC DNA]</scope>
    <source>
        <strain evidence="2 3">EAF2021</strain>
    </source>
</reference>
<keyword evidence="1" id="KW-1133">Transmembrane helix</keyword>
<feature type="transmembrane region" description="Helical" evidence="1">
    <location>
        <begin position="26"/>
        <end position="47"/>
    </location>
</feature>
<name>A0ABR2HDH5_9EUKA</name>
<dbReference type="Proteomes" id="UP001470230">
    <property type="component" value="Unassembled WGS sequence"/>
</dbReference>